<organism evidence="2 3">
    <name type="scientific">Streptomyces carpinensis</name>
    <dbReference type="NCBI Taxonomy" id="66369"/>
    <lineage>
        <taxon>Bacteria</taxon>
        <taxon>Bacillati</taxon>
        <taxon>Actinomycetota</taxon>
        <taxon>Actinomycetes</taxon>
        <taxon>Kitasatosporales</taxon>
        <taxon>Streptomycetaceae</taxon>
        <taxon>Streptomyces</taxon>
    </lineage>
</organism>
<keyword evidence="3" id="KW-1185">Reference proteome</keyword>
<evidence type="ECO:0000313" key="3">
    <source>
        <dbReference type="Proteomes" id="UP001458415"/>
    </source>
</evidence>
<protein>
    <submittedName>
        <fullName evidence="2">DUF6412 domain-containing protein</fullName>
    </submittedName>
</protein>
<evidence type="ECO:0000256" key="1">
    <source>
        <dbReference type="SAM" id="MobiDB-lite"/>
    </source>
</evidence>
<comment type="caution">
    <text evidence="2">The sequence shown here is derived from an EMBL/GenBank/DDBJ whole genome shotgun (WGS) entry which is preliminary data.</text>
</comment>
<feature type="non-terminal residue" evidence="2">
    <location>
        <position position="1"/>
    </location>
</feature>
<proteinExistence type="predicted"/>
<dbReference type="Pfam" id="PF19950">
    <property type="entry name" value="DUF6412"/>
    <property type="match status" value="1"/>
</dbReference>
<feature type="compositionally biased region" description="Low complexity" evidence="1">
    <location>
        <begin position="12"/>
        <end position="22"/>
    </location>
</feature>
<dbReference type="InterPro" id="IPR045635">
    <property type="entry name" value="DUF6412"/>
</dbReference>
<dbReference type="EMBL" id="JBEPCU010002049">
    <property type="protein sequence ID" value="MER6984851.1"/>
    <property type="molecule type" value="Genomic_DNA"/>
</dbReference>
<evidence type="ECO:0000313" key="2">
    <source>
        <dbReference type="EMBL" id="MER6984851.1"/>
    </source>
</evidence>
<sequence>PDAAGRRRPRAPGHALPTTVVA</sequence>
<dbReference type="Proteomes" id="UP001458415">
    <property type="component" value="Unassembled WGS sequence"/>
</dbReference>
<reference evidence="2 3" key="1">
    <citation type="submission" date="2024-06" db="EMBL/GenBank/DDBJ databases">
        <title>The Natural Products Discovery Center: Release of the First 8490 Sequenced Strains for Exploring Actinobacteria Biosynthetic Diversity.</title>
        <authorList>
            <person name="Kalkreuter E."/>
            <person name="Kautsar S.A."/>
            <person name="Yang D."/>
            <person name="Bader C.D."/>
            <person name="Teijaro C.N."/>
            <person name="Fluegel L."/>
            <person name="Davis C.M."/>
            <person name="Simpson J.R."/>
            <person name="Lauterbach L."/>
            <person name="Steele A.D."/>
            <person name="Gui C."/>
            <person name="Meng S."/>
            <person name="Li G."/>
            <person name="Viehrig K."/>
            <person name="Ye F."/>
            <person name="Su P."/>
            <person name="Kiefer A.F."/>
            <person name="Nichols A."/>
            <person name="Cepeda A.J."/>
            <person name="Yan W."/>
            <person name="Fan B."/>
            <person name="Jiang Y."/>
            <person name="Adhikari A."/>
            <person name="Zheng C.-J."/>
            <person name="Schuster L."/>
            <person name="Cowan T.M."/>
            <person name="Smanski M.J."/>
            <person name="Chevrette M.G."/>
            <person name="De Carvalho L.P.S."/>
            <person name="Shen B."/>
        </authorList>
    </citation>
    <scope>NUCLEOTIDE SEQUENCE [LARGE SCALE GENOMIC DNA]</scope>
    <source>
        <strain evidence="2 3">NPDC000634</strain>
    </source>
</reference>
<name>A0ABV1WL08_9ACTN</name>
<gene>
    <name evidence="2" type="ORF">ABT317_49935</name>
</gene>
<feature type="compositionally biased region" description="Basic residues" evidence="1">
    <location>
        <begin position="1"/>
        <end position="11"/>
    </location>
</feature>
<accession>A0ABV1WL08</accession>
<feature type="region of interest" description="Disordered" evidence="1">
    <location>
        <begin position="1"/>
        <end position="22"/>
    </location>
</feature>